<dbReference type="EMBL" id="MFTD01000014">
    <property type="protein sequence ID" value="OGI46713.1"/>
    <property type="molecule type" value="Genomic_DNA"/>
</dbReference>
<dbReference type="Proteomes" id="UP000176484">
    <property type="component" value="Unassembled WGS sequence"/>
</dbReference>
<keyword evidence="1" id="KW-0472">Membrane</keyword>
<dbReference type="AlphaFoldDB" id="A0A1F6TNM0"/>
<reference evidence="2 3" key="1">
    <citation type="journal article" date="2016" name="Nat. Commun.">
        <title>Thousands of microbial genomes shed light on interconnected biogeochemical processes in an aquifer system.</title>
        <authorList>
            <person name="Anantharaman K."/>
            <person name="Brown C.T."/>
            <person name="Hug L.A."/>
            <person name="Sharon I."/>
            <person name="Castelle C.J."/>
            <person name="Probst A.J."/>
            <person name="Thomas B.C."/>
            <person name="Singh A."/>
            <person name="Wilkins M.J."/>
            <person name="Karaoz U."/>
            <person name="Brodie E.L."/>
            <person name="Williams K.H."/>
            <person name="Hubbard S.S."/>
            <person name="Banfield J.F."/>
        </authorList>
    </citation>
    <scope>NUCLEOTIDE SEQUENCE [LARGE SCALE GENOMIC DNA]</scope>
</reference>
<keyword evidence="1" id="KW-0812">Transmembrane</keyword>
<sequence length="77" mass="8699">MEKYKFPEIQRGNGVSNDNIATLGDIMKASLEKTCELEEKINKINNENLPREKKSYWLLVASVVIALSGIVIELFSN</sequence>
<name>A0A1F6TNM0_9BACT</name>
<proteinExistence type="predicted"/>
<evidence type="ECO:0000256" key="1">
    <source>
        <dbReference type="SAM" id="Phobius"/>
    </source>
</evidence>
<evidence type="ECO:0000313" key="3">
    <source>
        <dbReference type="Proteomes" id="UP000176484"/>
    </source>
</evidence>
<comment type="caution">
    <text evidence="2">The sequence shown here is derived from an EMBL/GenBank/DDBJ whole genome shotgun (WGS) entry which is preliminary data.</text>
</comment>
<protein>
    <submittedName>
        <fullName evidence="2">Uncharacterized protein</fullName>
    </submittedName>
</protein>
<evidence type="ECO:0000313" key="2">
    <source>
        <dbReference type="EMBL" id="OGI46713.1"/>
    </source>
</evidence>
<organism evidence="2 3">
    <name type="scientific">Candidatus Nomurabacteria bacterium GWB1_40_6</name>
    <dbReference type="NCBI Taxonomy" id="1801727"/>
    <lineage>
        <taxon>Bacteria</taxon>
        <taxon>Candidatus Nomuraibacteriota</taxon>
    </lineage>
</organism>
<feature type="transmembrane region" description="Helical" evidence="1">
    <location>
        <begin position="56"/>
        <end position="75"/>
    </location>
</feature>
<keyword evidence="1" id="KW-1133">Transmembrane helix</keyword>
<accession>A0A1F6TNM0</accession>
<gene>
    <name evidence="2" type="ORF">A2121_01995</name>
</gene>